<evidence type="ECO:0000256" key="1">
    <source>
        <dbReference type="ARBA" id="ARBA00010641"/>
    </source>
</evidence>
<evidence type="ECO:0000313" key="7">
    <source>
        <dbReference type="EMBL" id="MDQ0175326.1"/>
    </source>
</evidence>
<keyword evidence="8" id="KW-1185">Reference proteome</keyword>
<feature type="domain" description="RNA polymerase sigma factor 70 region 4 type 2" evidence="6">
    <location>
        <begin position="114"/>
        <end position="164"/>
    </location>
</feature>
<dbReference type="SUPFAM" id="SSF88946">
    <property type="entry name" value="Sigma2 domain of RNA polymerase sigma factors"/>
    <property type="match status" value="1"/>
</dbReference>
<dbReference type="SUPFAM" id="SSF88659">
    <property type="entry name" value="Sigma3 and sigma4 domains of RNA polymerase sigma factors"/>
    <property type="match status" value="1"/>
</dbReference>
<accession>A0ABT9WPW3</accession>
<evidence type="ECO:0000259" key="5">
    <source>
        <dbReference type="Pfam" id="PF04542"/>
    </source>
</evidence>
<gene>
    <name evidence="7" type="ORF">J2S08_001160</name>
</gene>
<dbReference type="EMBL" id="JAUSTT010000005">
    <property type="protein sequence ID" value="MDQ0175326.1"/>
    <property type="molecule type" value="Genomic_DNA"/>
</dbReference>
<evidence type="ECO:0000256" key="4">
    <source>
        <dbReference type="ARBA" id="ARBA00023163"/>
    </source>
</evidence>
<dbReference type="Pfam" id="PF08281">
    <property type="entry name" value="Sigma70_r4_2"/>
    <property type="match status" value="1"/>
</dbReference>
<evidence type="ECO:0000313" key="8">
    <source>
        <dbReference type="Proteomes" id="UP001223586"/>
    </source>
</evidence>
<comment type="similarity">
    <text evidence="1">Belongs to the sigma-70 factor family. ECF subfamily.</text>
</comment>
<dbReference type="Proteomes" id="UP001223586">
    <property type="component" value="Unassembled WGS sequence"/>
</dbReference>
<evidence type="ECO:0000256" key="3">
    <source>
        <dbReference type="ARBA" id="ARBA00023082"/>
    </source>
</evidence>
<keyword evidence="2" id="KW-0805">Transcription regulation</keyword>
<dbReference type="PANTHER" id="PTHR43133">
    <property type="entry name" value="RNA POLYMERASE ECF-TYPE SIGMA FACTO"/>
    <property type="match status" value="1"/>
</dbReference>
<evidence type="ECO:0000259" key="6">
    <source>
        <dbReference type="Pfam" id="PF08281"/>
    </source>
</evidence>
<dbReference type="RefSeq" id="WP_307227553.1">
    <property type="nucleotide sequence ID" value="NZ_JAUSTT010000005.1"/>
</dbReference>
<proteinExistence type="inferred from homology"/>
<organism evidence="7 8">
    <name type="scientific">Bacillus chungangensis</name>
    <dbReference type="NCBI Taxonomy" id="587633"/>
    <lineage>
        <taxon>Bacteria</taxon>
        <taxon>Bacillati</taxon>
        <taxon>Bacillota</taxon>
        <taxon>Bacilli</taxon>
        <taxon>Bacillales</taxon>
        <taxon>Bacillaceae</taxon>
        <taxon>Bacillus</taxon>
    </lineage>
</organism>
<dbReference type="InterPro" id="IPR039425">
    <property type="entry name" value="RNA_pol_sigma-70-like"/>
</dbReference>
<reference evidence="7 8" key="1">
    <citation type="submission" date="2023-07" db="EMBL/GenBank/DDBJ databases">
        <title>Genomic Encyclopedia of Type Strains, Phase IV (KMG-IV): sequencing the most valuable type-strain genomes for metagenomic binning, comparative biology and taxonomic classification.</title>
        <authorList>
            <person name="Goeker M."/>
        </authorList>
    </citation>
    <scope>NUCLEOTIDE SEQUENCE [LARGE SCALE GENOMIC DNA]</scope>
    <source>
        <strain evidence="7 8">DSM 23837</strain>
    </source>
</reference>
<dbReference type="Pfam" id="PF04542">
    <property type="entry name" value="Sigma70_r2"/>
    <property type="match status" value="1"/>
</dbReference>
<feature type="domain" description="RNA polymerase sigma-70 region 2" evidence="5">
    <location>
        <begin position="21"/>
        <end position="88"/>
    </location>
</feature>
<dbReference type="InterPro" id="IPR036388">
    <property type="entry name" value="WH-like_DNA-bd_sf"/>
</dbReference>
<dbReference type="Gene3D" id="1.10.1740.10">
    <property type="match status" value="1"/>
</dbReference>
<comment type="caution">
    <text evidence="7">The sequence shown here is derived from an EMBL/GenBank/DDBJ whole genome shotgun (WGS) entry which is preliminary data.</text>
</comment>
<protein>
    <submittedName>
        <fullName evidence="7">RNA polymerase sigma-70 factor (ECF subfamily)</fullName>
    </submittedName>
</protein>
<dbReference type="InterPro" id="IPR013249">
    <property type="entry name" value="RNA_pol_sigma70_r4_t2"/>
</dbReference>
<evidence type="ECO:0000256" key="2">
    <source>
        <dbReference type="ARBA" id="ARBA00023015"/>
    </source>
</evidence>
<sequence length="174" mass="20398">MDIEKLVKKAQKGNDKAYLTLFQHYEEAIYRTAFVYVKNQDDALDVVQETAYQSFKSIQKLREPAYFKTWLIRITINCSINLLRQKKKVIAFKPELIEQIDSSSDDDILLTITLQDLLDTLEDNEKTVIMLKYYFDYTLQTIAEIMELPLGTTKTTLYRGLKKLRHCVKRGEIS</sequence>
<dbReference type="PANTHER" id="PTHR43133:SF51">
    <property type="entry name" value="RNA POLYMERASE SIGMA FACTOR"/>
    <property type="match status" value="1"/>
</dbReference>
<dbReference type="Gene3D" id="1.10.10.10">
    <property type="entry name" value="Winged helix-like DNA-binding domain superfamily/Winged helix DNA-binding domain"/>
    <property type="match status" value="1"/>
</dbReference>
<name>A0ABT9WPW3_9BACI</name>
<keyword evidence="4" id="KW-0804">Transcription</keyword>
<dbReference type="CDD" id="cd06171">
    <property type="entry name" value="Sigma70_r4"/>
    <property type="match status" value="1"/>
</dbReference>
<dbReference type="InterPro" id="IPR013325">
    <property type="entry name" value="RNA_pol_sigma_r2"/>
</dbReference>
<dbReference type="InterPro" id="IPR007627">
    <property type="entry name" value="RNA_pol_sigma70_r2"/>
</dbReference>
<keyword evidence="3" id="KW-0731">Sigma factor</keyword>
<dbReference type="NCBIfam" id="TIGR02937">
    <property type="entry name" value="sigma70-ECF"/>
    <property type="match status" value="1"/>
</dbReference>
<dbReference type="InterPro" id="IPR013324">
    <property type="entry name" value="RNA_pol_sigma_r3/r4-like"/>
</dbReference>
<dbReference type="InterPro" id="IPR014284">
    <property type="entry name" value="RNA_pol_sigma-70_dom"/>
</dbReference>